<proteinExistence type="predicted"/>
<dbReference type="RefSeq" id="WP_173067836.1">
    <property type="nucleotide sequence ID" value="NZ_AP022853.1"/>
</dbReference>
<protein>
    <submittedName>
        <fullName evidence="1">Uncharacterized protein</fullName>
    </submittedName>
</protein>
<evidence type="ECO:0000313" key="1">
    <source>
        <dbReference type="EMBL" id="BCB28436.1"/>
    </source>
</evidence>
<organism evidence="1 2">
    <name type="scientific">Sulfurimicrobium lacus</name>
    <dbReference type="NCBI Taxonomy" id="2715678"/>
    <lineage>
        <taxon>Bacteria</taxon>
        <taxon>Pseudomonadati</taxon>
        <taxon>Pseudomonadota</taxon>
        <taxon>Betaproteobacteria</taxon>
        <taxon>Nitrosomonadales</taxon>
        <taxon>Sulfuricellaceae</taxon>
        <taxon>Sulfurimicrobium</taxon>
    </lineage>
</organism>
<sequence>MNAPFWILLGVILGAWIGWNVAHVAVAAECERLGGFFVGKQVFKCVEVKNADGI</sequence>
<reference evidence="2" key="1">
    <citation type="submission" date="2020-03" db="EMBL/GenBank/DDBJ databases">
        <title>Complete genome sequence of sulfur-oxidizing bacterium skT11.</title>
        <authorList>
            <person name="Kanda M."/>
            <person name="Kojima H."/>
            <person name="Fukui M."/>
        </authorList>
    </citation>
    <scope>NUCLEOTIDE SEQUENCE [LARGE SCALE GENOMIC DNA]</scope>
    <source>
        <strain evidence="2">skT11</strain>
    </source>
</reference>
<dbReference type="KEGG" id="slac:SKTS_33220"/>
<dbReference type="EMBL" id="AP022853">
    <property type="protein sequence ID" value="BCB28436.1"/>
    <property type="molecule type" value="Genomic_DNA"/>
</dbReference>
<dbReference type="Proteomes" id="UP000502260">
    <property type="component" value="Chromosome"/>
</dbReference>
<keyword evidence="2" id="KW-1185">Reference proteome</keyword>
<evidence type="ECO:0000313" key="2">
    <source>
        <dbReference type="Proteomes" id="UP000502260"/>
    </source>
</evidence>
<dbReference type="AlphaFoldDB" id="A0A6F8VHD5"/>
<accession>A0A6F8VHD5</accession>
<name>A0A6F8VHD5_9PROT</name>
<gene>
    <name evidence="1" type="ORF">SKTS_33220</name>
</gene>